<evidence type="ECO:0000256" key="3">
    <source>
        <dbReference type="ARBA" id="ARBA00022448"/>
    </source>
</evidence>
<evidence type="ECO:0000313" key="12">
    <source>
        <dbReference type="EMBL" id="RCH41669.1"/>
    </source>
</evidence>
<reference evidence="12 13" key="1">
    <citation type="submission" date="2018-02" db="EMBL/GenBank/DDBJ databases">
        <title>Complete genome sequencing of Faecalibacterium prausnitzii strains isolated from the human gut.</title>
        <authorList>
            <person name="Fitzgerald B.C."/>
            <person name="Shkoporov A.N."/>
            <person name="Ross P.R."/>
            <person name="Hill C."/>
        </authorList>
    </citation>
    <scope>NUCLEOTIDE SEQUENCE [LARGE SCALE GENOMIC DNA]</scope>
    <source>
        <strain evidence="12 13">APC942/31-1</strain>
    </source>
</reference>
<dbReference type="CDD" id="cd03226">
    <property type="entry name" value="ABC_cobalt_CbiO_domain2"/>
    <property type="match status" value="1"/>
</dbReference>
<evidence type="ECO:0000313" key="13">
    <source>
        <dbReference type="Proteomes" id="UP000253208"/>
    </source>
</evidence>
<dbReference type="Proteomes" id="UP000253208">
    <property type="component" value="Unassembled WGS sequence"/>
</dbReference>
<dbReference type="InterPro" id="IPR003593">
    <property type="entry name" value="AAA+_ATPase"/>
</dbReference>
<dbReference type="PROSITE" id="PS50893">
    <property type="entry name" value="ABC_TRANSPORTER_2"/>
    <property type="match status" value="2"/>
</dbReference>
<keyword evidence="4" id="KW-1003">Cell membrane</keyword>
<proteinExistence type="inferred from homology"/>
<gene>
    <name evidence="12" type="ORF">C4886_17165</name>
</gene>
<evidence type="ECO:0000259" key="11">
    <source>
        <dbReference type="PROSITE" id="PS50893"/>
    </source>
</evidence>
<evidence type="ECO:0000256" key="4">
    <source>
        <dbReference type="ARBA" id="ARBA00022475"/>
    </source>
</evidence>
<keyword evidence="9" id="KW-0472">Membrane</keyword>
<dbReference type="SUPFAM" id="SSF52540">
    <property type="entry name" value="P-loop containing nucleoside triphosphate hydrolases"/>
    <property type="match status" value="2"/>
</dbReference>
<dbReference type="GO" id="GO:0042626">
    <property type="term" value="F:ATPase-coupled transmembrane transporter activity"/>
    <property type="evidence" value="ECO:0007669"/>
    <property type="project" value="TreeGrafter"/>
</dbReference>
<accession>A0A367FVK5</accession>
<keyword evidence="5" id="KW-0677">Repeat</keyword>
<feature type="domain" description="ABC transporter" evidence="11">
    <location>
        <begin position="2"/>
        <end position="241"/>
    </location>
</feature>
<dbReference type="Gene3D" id="3.40.50.300">
    <property type="entry name" value="P-loop containing nucleotide triphosphate hydrolases"/>
    <property type="match status" value="2"/>
</dbReference>
<keyword evidence="6" id="KW-0547">Nucleotide-binding</keyword>
<dbReference type="RefSeq" id="WP_114002864.1">
    <property type="nucleotide sequence ID" value="NZ_PSQG01000039.1"/>
</dbReference>
<dbReference type="PANTHER" id="PTHR43553">
    <property type="entry name" value="HEAVY METAL TRANSPORTER"/>
    <property type="match status" value="1"/>
</dbReference>
<dbReference type="PANTHER" id="PTHR43553:SF23">
    <property type="entry name" value="ABC TRANSPORTER ATP-BINDING COMPONENT"/>
    <property type="match status" value="1"/>
</dbReference>
<keyword evidence="7 12" id="KW-0067">ATP-binding</keyword>
<evidence type="ECO:0000256" key="6">
    <source>
        <dbReference type="ARBA" id="ARBA00022741"/>
    </source>
</evidence>
<dbReference type="GO" id="GO:0005524">
    <property type="term" value="F:ATP binding"/>
    <property type="evidence" value="ECO:0007669"/>
    <property type="project" value="UniProtKB-KW"/>
</dbReference>
<keyword evidence="3" id="KW-0813">Transport</keyword>
<evidence type="ECO:0000256" key="7">
    <source>
        <dbReference type="ARBA" id="ARBA00022840"/>
    </source>
</evidence>
<dbReference type="EMBL" id="PSQG01000039">
    <property type="protein sequence ID" value="RCH41669.1"/>
    <property type="molecule type" value="Genomic_DNA"/>
</dbReference>
<dbReference type="InterPro" id="IPR003439">
    <property type="entry name" value="ABC_transporter-like_ATP-bd"/>
</dbReference>
<dbReference type="GO" id="GO:0043190">
    <property type="term" value="C:ATP-binding cassette (ABC) transporter complex"/>
    <property type="evidence" value="ECO:0007669"/>
    <property type="project" value="TreeGrafter"/>
</dbReference>
<evidence type="ECO:0000256" key="10">
    <source>
        <dbReference type="ARBA" id="ARBA00025157"/>
    </source>
</evidence>
<evidence type="ECO:0000256" key="2">
    <source>
        <dbReference type="ARBA" id="ARBA00005417"/>
    </source>
</evidence>
<dbReference type="InterPro" id="IPR050095">
    <property type="entry name" value="ECF_ABC_transporter_ATP-bd"/>
</dbReference>
<comment type="similarity">
    <text evidence="2">Belongs to the ABC transporter superfamily.</text>
</comment>
<organism evidence="12 13">
    <name type="scientific">Blautia obeum</name>
    <dbReference type="NCBI Taxonomy" id="40520"/>
    <lineage>
        <taxon>Bacteria</taxon>
        <taxon>Bacillati</taxon>
        <taxon>Bacillota</taxon>
        <taxon>Clostridia</taxon>
        <taxon>Lachnospirales</taxon>
        <taxon>Lachnospiraceae</taxon>
        <taxon>Blautia</taxon>
    </lineage>
</organism>
<comment type="caution">
    <text evidence="12">The sequence shown here is derived from an EMBL/GenBank/DDBJ whole genome shotgun (WGS) entry which is preliminary data.</text>
</comment>
<evidence type="ECO:0000256" key="5">
    <source>
        <dbReference type="ARBA" id="ARBA00022737"/>
    </source>
</evidence>
<dbReference type="SMART" id="SM00382">
    <property type="entry name" value="AAA"/>
    <property type="match status" value="2"/>
</dbReference>
<keyword evidence="8" id="KW-1278">Translocase</keyword>
<comment type="function">
    <text evidence="10">Probably part of an ABC transporter complex. Responsible for energy coupling to the transport system.</text>
</comment>
<dbReference type="InterPro" id="IPR015856">
    <property type="entry name" value="ABC_transpr_CbiO/EcfA_su"/>
</dbReference>
<dbReference type="Pfam" id="PF00005">
    <property type="entry name" value="ABC_tran"/>
    <property type="match status" value="2"/>
</dbReference>
<dbReference type="GO" id="GO:0016887">
    <property type="term" value="F:ATP hydrolysis activity"/>
    <property type="evidence" value="ECO:0007669"/>
    <property type="project" value="InterPro"/>
</dbReference>
<dbReference type="CDD" id="cd03225">
    <property type="entry name" value="ABC_cobalt_CbiO_domain1"/>
    <property type="match status" value="1"/>
</dbReference>
<evidence type="ECO:0000256" key="8">
    <source>
        <dbReference type="ARBA" id="ARBA00022967"/>
    </source>
</evidence>
<evidence type="ECO:0000256" key="9">
    <source>
        <dbReference type="ARBA" id="ARBA00023136"/>
    </source>
</evidence>
<name>A0A367FVK5_9FIRM</name>
<dbReference type="InterPro" id="IPR027417">
    <property type="entry name" value="P-loop_NTPase"/>
</dbReference>
<comment type="subcellular location">
    <subcellularLocation>
        <location evidence="1">Cell membrane</location>
        <topology evidence="1">Peripheral membrane protein</topology>
    </subcellularLocation>
</comment>
<protein>
    <submittedName>
        <fullName evidence="12">ABC transporter ATP-binding protein</fullName>
    </submittedName>
</protein>
<feature type="domain" description="ABC transporter" evidence="11">
    <location>
        <begin position="264"/>
        <end position="470"/>
    </location>
</feature>
<evidence type="ECO:0000256" key="1">
    <source>
        <dbReference type="ARBA" id="ARBA00004202"/>
    </source>
</evidence>
<sequence length="470" mass="52878">MININSVSFRYAGSNTENLTNFTLRIEKGECVVLTGESGCGKTCVTRLINTLIPHFYEGELTGEVTIDGVNTASVQPHEIADKIGSVFQNPRSQFFSLDTDSEIVFGMENKGLPYPQMVQRYEATIRELHIEKLKNRELFELSGGQKQTIAFASVYALNPDIFVLDEPSSNLDPEAIEELRRLCLLIKEMGKTIIVSEHRLYFLNGIADKIVLMKHGMLERVWTAEEFKKIPKEEYQKLGLRSYFPTCLNLPEGNLVKNEIPVISAKHLLVGYEKGVAVTREINFSAYRGEIIGIVGKNGCGKTTLARTICGLQREIQGEILYNGEKVPTKQRMKKAYLVMQDPDYQLFTDSVYQELSLALLAQKTPDEQQIINIMEKLNLTEYKDHHPMSLSGGQKQRTAIGVAALRDCDVLLFDEPTSGLDYKNMESVAEILQKLSKEGKTILVISHDNELLMKICSRIIRINGVISS</sequence>
<dbReference type="AlphaFoldDB" id="A0A367FVK5"/>